<feature type="compositionally biased region" description="Basic and acidic residues" evidence="1">
    <location>
        <begin position="196"/>
        <end position="206"/>
    </location>
</feature>
<feature type="region of interest" description="Disordered" evidence="1">
    <location>
        <begin position="1"/>
        <end position="61"/>
    </location>
</feature>
<feature type="region of interest" description="Disordered" evidence="1">
    <location>
        <begin position="245"/>
        <end position="280"/>
    </location>
</feature>
<evidence type="ECO:0000313" key="2">
    <source>
        <dbReference type="EMBL" id="TNJ26391.1"/>
    </source>
</evidence>
<gene>
    <name evidence="2" type="ORF">GMRT_13423</name>
</gene>
<feature type="region of interest" description="Disordered" evidence="1">
    <location>
        <begin position="179"/>
        <end position="206"/>
    </location>
</feature>
<proteinExistence type="predicted"/>
<reference evidence="2 3" key="1">
    <citation type="submission" date="2019-05" db="EMBL/GenBank/DDBJ databases">
        <title>The compact genome of Giardia muris reveals important steps in the evolution of intestinal protozoan parasites.</title>
        <authorList>
            <person name="Xu F."/>
            <person name="Jimenez-Gonzalez A."/>
            <person name="Einarsson E."/>
            <person name="Astvaldsson A."/>
            <person name="Peirasmaki D."/>
            <person name="Eckmann L."/>
            <person name="Andersson J.O."/>
            <person name="Svard S.G."/>
            <person name="Jerlstrom-Hultqvist J."/>
        </authorList>
    </citation>
    <scope>NUCLEOTIDE SEQUENCE [LARGE SCALE GENOMIC DNA]</scope>
    <source>
        <strain evidence="2 3">Roberts-Thomson</strain>
    </source>
</reference>
<dbReference type="EMBL" id="VDLU01000005">
    <property type="protein sequence ID" value="TNJ26391.1"/>
    <property type="molecule type" value="Genomic_DNA"/>
</dbReference>
<accession>A0A4Z1T1X1</accession>
<dbReference type="Proteomes" id="UP000315496">
    <property type="component" value="Chromosome 5"/>
</dbReference>
<protein>
    <submittedName>
        <fullName evidence="2">Uncharacterized protein</fullName>
    </submittedName>
</protein>
<feature type="compositionally biased region" description="Basic and acidic residues" evidence="1">
    <location>
        <begin position="251"/>
        <end position="262"/>
    </location>
</feature>
<feature type="compositionally biased region" description="Basic and acidic residues" evidence="1">
    <location>
        <begin position="47"/>
        <end position="59"/>
    </location>
</feature>
<dbReference type="VEuPathDB" id="GiardiaDB:GMRT_13423"/>
<name>A0A4Z1T1X1_GIAMU</name>
<evidence type="ECO:0000256" key="1">
    <source>
        <dbReference type="SAM" id="MobiDB-lite"/>
    </source>
</evidence>
<comment type="caution">
    <text evidence="2">The sequence shown here is derived from an EMBL/GenBank/DDBJ whole genome shotgun (WGS) entry which is preliminary data.</text>
</comment>
<evidence type="ECO:0000313" key="3">
    <source>
        <dbReference type="Proteomes" id="UP000315496"/>
    </source>
</evidence>
<sequence>MLFGSTRSMVSARPRGGDERSSFQLCNDTSVRPDFFSISEGLEEGEREGSHDQDDDYRPLRQRLARLKKGDDESSQPQSRLESQSINLDDFLVVGKKYPGSEPISHEASLIPEVPLQPPLASRMQERPRKLTAREYLSKTVKQPSIKTYHQQDLTLTGLESRLDEPAITNVIIHRGDRELVPKPLTRPPKQSESTRGQEREQSKLEEQYVESIQNLTTLLTQNTTLVRTALDTINAVVTKPTTAAVTTEEDSPKVPVERTDQPTKPPSTAAKGATKPLPRTIPTETEIKTRIPSIPSSSISTHSMSVAQPPRAPSPDLIGVPIVAPRTQIPGTLGFLDALLLGEDLPDAEMGSKTTPTPTNPDMIKLASLVTQFEARVDELCGDTPMKSH</sequence>
<dbReference type="AlphaFoldDB" id="A0A4Z1T1X1"/>
<keyword evidence="3" id="KW-1185">Reference proteome</keyword>
<organism evidence="2 3">
    <name type="scientific">Giardia muris</name>
    <dbReference type="NCBI Taxonomy" id="5742"/>
    <lineage>
        <taxon>Eukaryota</taxon>
        <taxon>Metamonada</taxon>
        <taxon>Diplomonadida</taxon>
        <taxon>Hexamitidae</taxon>
        <taxon>Giardiinae</taxon>
        <taxon>Giardia</taxon>
    </lineage>
</organism>